<proteinExistence type="predicted"/>
<sequence length="111" mass="12213">MRTASKRAKEIVAGVSRRRLNNNTQRVLFSLVKAASNGGWVARTTLRVPSVGARIRDLRKPLFGGFEVECASATDLNRTRPSSVTERQTFYRIVPGTVTVSALRQALKGVI</sequence>
<comment type="caution">
    <text evidence="1">The sequence shown here is derived from an EMBL/GenBank/DDBJ whole genome shotgun (WGS) entry which is preliminary data.</text>
</comment>
<protein>
    <submittedName>
        <fullName evidence="1">Uncharacterized protein</fullName>
    </submittedName>
</protein>
<organism evidence="1">
    <name type="scientific">marine sediment metagenome</name>
    <dbReference type="NCBI Taxonomy" id="412755"/>
    <lineage>
        <taxon>unclassified sequences</taxon>
        <taxon>metagenomes</taxon>
        <taxon>ecological metagenomes</taxon>
    </lineage>
</organism>
<accession>A0A0F9VBA9</accession>
<name>A0A0F9VBA9_9ZZZZ</name>
<reference evidence="1" key="1">
    <citation type="journal article" date="2015" name="Nature">
        <title>Complex archaea that bridge the gap between prokaryotes and eukaryotes.</title>
        <authorList>
            <person name="Spang A."/>
            <person name="Saw J.H."/>
            <person name="Jorgensen S.L."/>
            <person name="Zaremba-Niedzwiedzka K."/>
            <person name="Martijn J."/>
            <person name="Lind A.E."/>
            <person name="van Eijk R."/>
            <person name="Schleper C."/>
            <person name="Guy L."/>
            <person name="Ettema T.J."/>
        </authorList>
    </citation>
    <scope>NUCLEOTIDE SEQUENCE</scope>
</reference>
<dbReference type="AlphaFoldDB" id="A0A0F9VBA9"/>
<evidence type="ECO:0000313" key="1">
    <source>
        <dbReference type="EMBL" id="KKN70826.1"/>
    </source>
</evidence>
<gene>
    <name evidence="1" type="ORF">LCGC14_0427180</name>
</gene>
<dbReference type="EMBL" id="LAZR01000396">
    <property type="protein sequence ID" value="KKN70826.1"/>
    <property type="molecule type" value="Genomic_DNA"/>
</dbReference>